<dbReference type="EMBL" id="UINC01002993">
    <property type="protein sequence ID" value="SVA02323.1"/>
    <property type="molecule type" value="Genomic_DNA"/>
</dbReference>
<dbReference type="Gene3D" id="2.40.110.10">
    <property type="entry name" value="Butyryl-CoA Dehydrogenase, subunit A, domain 2"/>
    <property type="match status" value="1"/>
</dbReference>
<proteinExistence type="predicted"/>
<accession>A0A381SM10</accession>
<sequence>MDIDGLLERIESGSMETVVCDTETSWCDEWAKHEIGELDSVSMAVAGGALADRLAWVFHAGYQAMMRCAFPFCPRDGWSSYLVAEDRSGEYPAVVLERTANGNWLSGCKSWVAASEHVDHMVVRAICEDHHEYVVVERETPGVGLSSRESPGFLPELSQGFAVFESVAVDEKQLFSREHLSNNFSGEEPYHVLLALSAYMAAQTGAHGGSLTAEIVAPIRLARQLADNKDDGDYFTKGVALLDKATTTAALEFELFIEHKNDELFRRWERDKRLVNMFTRGLQKRAK</sequence>
<dbReference type="GO" id="GO:0016627">
    <property type="term" value="F:oxidoreductase activity, acting on the CH-CH group of donors"/>
    <property type="evidence" value="ECO:0007669"/>
    <property type="project" value="InterPro"/>
</dbReference>
<gene>
    <name evidence="1" type="ORF">METZ01_LOCUS55177</name>
</gene>
<organism evidence="1">
    <name type="scientific">marine metagenome</name>
    <dbReference type="NCBI Taxonomy" id="408172"/>
    <lineage>
        <taxon>unclassified sequences</taxon>
        <taxon>metagenomes</taxon>
        <taxon>ecological metagenomes</taxon>
    </lineage>
</organism>
<dbReference type="InterPro" id="IPR046373">
    <property type="entry name" value="Acyl-CoA_Oxase/DH_mid-dom_sf"/>
</dbReference>
<evidence type="ECO:0000313" key="1">
    <source>
        <dbReference type="EMBL" id="SVA02323.1"/>
    </source>
</evidence>
<name>A0A381SM10_9ZZZZ</name>
<dbReference type="InterPro" id="IPR009100">
    <property type="entry name" value="AcylCoA_DH/oxidase_NM_dom_sf"/>
</dbReference>
<dbReference type="AlphaFoldDB" id="A0A381SM10"/>
<evidence type="ECO:0008006" key="2">
    <source>
        <dbReference type="Google" id="ProtNLM"/>
    </source>
</evidence>
<dbReference type="SUPFAM" id="SSF56645">
    <property type="entry name" value="Acyl-CoA dehydrogenase NM domain-like"/>
    <property type="match status" value="1"/>
</dbReference>
<reference evidence="1" key="1">
    <citation type="submission" date="2018-05" db="EMBL/GenBank/DDBJ databases">
        <authorList>
            <person name="Lanie J.A."/>
            <person name="Ng W.-L."/>
            <person name="Kazmierczak K.M."/>
            <person name="Andrzejewski T.M."/>
            <person name="Davidsen T.M."/>
            <person name="Wayne K.J."/>
            <person name="Tettelin H."/>
            <person name="Glass J.I."/>
            <person name="Rusch D."/>
            <person name="Podicherti R."/>
            <person name="Tsui H.-C.T."/>
            <person name="Winkler M.E."/>
        </authorList>
    </citation>
    <scope>NUCLEOTIDE SEQUENCE</scope>
</reference>
<protein>
    <recommendedName>
        <fullName evidence="2">Acyl-CoA oxidase/dehydrogenase middle domain-containing protein</fullName>
    </recommendedName>
</protein>